<dbReference type="GO" id="GO:0006508">
    <property type="term" value="P:proteolysis"/>
    <property type="evidence" value="ECO:0007669"/>
    <property type="project" value="UniProtKB-KW"/>
</dbReference>
<gene>
    <name evidence="3" type="ORF">HNP76_001277</name>
</gene>
<feature type="domain" description="Peptidase M16 C-terminal" evidence="2">
    <location>
        <begin position="180"/>
        <end position="224"/>
    </location>
</feature>
<evidence type="ECO:0000313" key="4">
    <source>
        <dbReference type="Proteomes" id="UP000518887"/>
    </source>
</evidence>
<dbReference type="GO" id="GO:0008233">
    <property type="term" value="F:peptidase activity"/>
    <property type="evidence" value="ECO:0007669"/>
    <property type="project" value="UniProtKB-KW"/>
</dbReference>
<comment type="caution">
    <text evidence="3">The sequence shown here is derived from an EMBL/GenBank/DDBJ whole genome shotgun (WGS) entry which is preliminary data.</text>
</comment>
<keyword evidence="3" id="KW-0378">Hydrolase</keyword>
<evidence type="ECO:0000313" key="3">
    <source>
        <dbReference type="EMBL" id="MBB5225909.1"/>
    </source>
</evidence>
<dbReference type="AlphaFoldDB" id="A0A7W8G8N0"/>
<protein>
    <submittedName>
        <fullName evidence="3">Zinc protease</fullName>
        <ecNumber evidence="3">3.4.24.-</ecNumber>
    </submittedName>
</protein>
<evidence type="ECO:0000259" key="2">
    <source>
        <dbReference type="Pfam" id="PF05193"/>
    </source>
</evidence>
<dbReference type="Gene3D" id="3.30.830.10">
    <property type="entry name" value="Metalloenzyme, LuxS/M16 peptidase-like"/>
    <property type="match status" value="3"/>
</dbReference>
<dbReference type="Pfam" id="PF05193">
    <property type="entry name" value="Peptidase_M16_C"/>
    <property type="match status" value="1"/>
</dbReference>
<dbReference type="InterPro" id="IPR011249">
    <property type="entry name" value="Metalloenz_LuxS/M16"/>
</dbReference>
<dbReference type="EC" id="3.4.24.-" evidence="3"/>
<dbReference type="EMBL" id="JACHFQ010000004">
    <property type="protein sequence ID" value="MBB5225909.1"/>
    <property type="molecule type" value="Genomic_DNA"/>
</dbReference>
<organism evidence="3 4">
    <name type="scientific">Treponema ruminis</name>
    <dbReference type="NCBI Taxonomy" id="744515"/>
    <lineage>
        <taxon>Bacteria</taxon>
        <taxon>Pseudomonadati</taxon>
        <taxon>Spirochaetota</taxon>
        <taxon>Spirochaetia</taxon>
        <taxon>Spirochaetales</taxon>
        <taxon>Treponemataceae</taxon>
        <taxon>Treponema</taxon>
    </lineage>
</organism>
<proteinExistence type="predicted"/>
<name>A0A7W8G8N0_9SPIR</name>
<dbReference type="RefSeq" id="WP_184658671.1">
    <property type="nucleotide sequence ID" value="NZ_CP031518.1"/>
</dbReference>
<keyword evidence="3" id="KW-0645">Protease</keyword>
<dbReference type="SUPFAM" id="SSF63411">
    <property type="entry name" value="LuxS/MPP-like metallohydrolase"/>
    <property type="match status" value="2"/>
</dbReference>
<feature type="signal peptide" evidence="1">
    <location>
        <begin position="1"/>
        <end position="21"/>
    </location>
</feature>
<accession>A0A7W8G8N0</accession>
<keyword evidence="1" id="KW-0732">Signal</keyword>
<evidence type="ECO:0000256" key="1">
    <source>
        <dbReference type="SAM" id="SignalP"/>
    </source>
</evidence>
<dbReference type="GO" id="GO:0046872">
    <property type="term" value="F:metal ion binding"/>
    <property type="evidence" value="ECO:0007669"/>
    <property type="project" value="InterPro"/>
</dbReference>
<sequence length="936" mass="103559">MRRFILSLTIFFLSFSLFAFTASDIKLFTLENGLKVYYLEDSSSPTVRLELCVNAGFTNQGRDNGGLFTMYARLCGGEISNDAVRFVSKAAPSAAEKAVISLSSKLKPLNISDFELSSIINTMSAENAEYSASAAGFINSAIDSKVFAQNPWSRESGVVPCSFSARRKEIIRSGLAQISENYYIPSNSHLFVSGNITEGAALALVKKYFLQFPNRSFLSPVDDGAEKIRAAIEAGDKKFSRGRKFLLFHKDFSDEMTQIVLQYANLPSDGADALASSWNQDGSAFKRLLLKQKNLKILGDEYIDVSSAQEKNASRLIIQSLLGRAKVSPVVQAGLFLSMSRDEDVFSEKELQKSLKKASTEFTRLSESSDATMENFSRSLASSKNPAFALESFFEKNDRLSKIDMKDLQEKVLAEEPFVFVFVNQAVYQKYETEFKKAGFELILQKESAWYNQTAYKNLLKEDGSKAESDKNLLEEIASSADRFISKNLDEFSSFTLSNGIPVTVKRSENSKTAVLSLTIAGGELLFCDKVPGLASVLSDSIAVNINRQLDLFASNGAISGFYEVSSKTLSTHSIITVTCLSGEFDFAIQAAYTALVYCDITPATADGVTYDERTQWRLKSGSTEFQLLCEAVRLLYGGTDYPKLYRDGEDKPAKTLDFTKILEAYPLLLDSTRFSLILSGGLPEQEKLQKGLESTFAMLTSIQQTRSTDLRVPSPDFAKLKTGEKKLALRHLFLTDISKEEAGPRPAVLIPTTKFLDPALYCLPSPDLASTDLALFDAILIETAARMEASLTQKYPETKVKAQLPDNDLPFARIVVTSVEHTDQVDSAWSEAVSSIKKDISREIEIKTEGVIDLEKTDLLARLENNWLMAVIGGAASQAGTARLMQGGEVQKNPKLYLNQYQAVSKAKPEDYFLIAESYFDQKAPLRLYSKDSEK</sequence>
<reference evidence="3 4" key="1">
    <citation type="submission" date="2020-08" db="EMBL/GenBank/DDBJ databases">
        <title>Genomic Encyclopedia of Type Strains, Phase IV (KMG-IV): sequencing the most valuable type-strain genomes for metagenomic binning, comparative biology and taxonomic classification.</title>
        <authorList>
            <person name="Goeker M."/>
        </authorList>
    </citation>
    <scope>NUCLEOTIDE SEQUENCE [LARGE SCALE GENOMIC DNA]</scope>
    <source>
        <strain evidence="3 4">DSM 103462</strain>
    </source>
</reference>
<feature type="chain" id="PRO_5030508661" evidence="1">
    <location>
        <begin position="22"/>
        <end position="936"/>
    </location>
</feature>
<dbReference type="InterPro" id="IPR007863">
    <property type="entry name" value="Peptidase_M16_C"/>
</dbReference>
<keyword evidence="4" id="KW-1185">Reference proteome</keyword>
<dbReference type="Proteomes" id="UP000518887">
    <property type="component" value="Unassembled WGS sequence"/>
</dbReference>